<proteinExistence type="predicted"/>
<protein>
    <recommendedName>
        <fullName evidence="3">Single-stranded DNA-binding protein</fullName>
    </recommendedName>
</protein>
<evidence type="ECO:0000313" key="2">
    <source>
        <dbReference type="EMBL" id="XDJ15107.1"/>
    </source>
</evidence>
<evidence type="ECO:0000256" key="1">
    <source>
        <dbReference type="SAM" id="MobiDB-lite"/>
    </source>
</evidence>
<name>A0AB39CDS9_9VIRU</name>
<evidence type="ECO:0008006" key="3">
    <source>
        <dbReference type="Google" id="ProtNLM"/>
    </source>
</evidence>
<organism evidence="2">
    <name type="scientific">Pseudomonas phage HRDY3</name>
    <dbReference type="NCBI Taxonomy" id="3236930"/>
    <lineage>
        <taxon>Viruses</taxon>
    </lineage>
</organism>
<sequence>MKAPALKEIQPRELFVVGNLKTGEVLEVYKLKVPKQGMPQFKNQAISLKAFRENEKGRMANGAWYGYTIFSELPEYIADTSQKTFDDTQTLFRRIGYTSKQKRYDANSTAVKMEDPAQRAETSENSVHAANSCEAAHSSAATDLDAARP</sequence>
<reference evidence="2" key="1">
    <citation type="submission" date="2024-07" db="EMBL/GenBank/DDBJ databases">
        <authorList>
            <person name="Bringhurst R.M."/>
            <person name="Homer T.E."/>
        </authorList>
    </citation>
    <scope>NUCLEOTIDE SEQUENCE</scope>
</reference>
<feature type="region of interest" description="Disordered" evidence="1">
    <location>
        <begin position="106"/>
        <end position="149"/>
    </location>
</feature>
<dbReference type="EMBL" id="PQ015379">
    <property type="protein sequence ID" value="XDJ15107.1"/>
    <property type="molecule type" value="Genomic_DNA"/>
</dbReference>
<accession>A0AB39CDS9</accession>
<feature type="compositionally biased region" description="Basic and acidic residues" evidence="1">
    <location>
        <begin position="112"/>
        <end position="122"/>
    </location>
</feature>